<proteinExistence type="predicted"/>
<dbReference type="PANTHER" id="PTHR37540:SF5">
    <property type="entry name" value="TRANSCRIPTION FACTOR DOMAIN-CONTAINING PROTEIN"/>
    <property type="match status" value="1"/>
</dbReference>
<gene>
    <name evidence="2" type="ORF">PVAG01_04634</name>
</gene>
<evidence type="ECO:0000313" key="3">
    <source>
        <dbReference type="Proteomes" id="UP001629113"/>
    </source>
</evidence>
<evidence type="ECO:0000256" key="1">
    <source>
        <dbReference type="SAM" id="MobiDB-lite"/>
    </source>
</evidence>
<accession>A0ABR4PIG3</accession>
<name>A0ABR4PIG3_9HELO</name>
<organism evidence="2 3">
    <name type="scientific">Phlyctema vagabunda</name>
    <dbReference type="NCBI Taxonomy" id="108571"/>
    <lineage>
        <taxon>Eukaryota</taxon>
        <taxon>Fungi</taxon>
        <taxon>Dikarya</taxon>
        <taxon>Ascomycota</taxon>
        <taxon>Pezizomycotina</taxon>
        <taxon>Leotiomycetes</taxon>
        <taxon>Helotiales</taxon>
        <taxon>Dermateaceae</taxon>
        <taxon>Phlyctema</taxon>
    </lineage>
</organism>
<feature type="region of interest" description="Disordered" evidence="1">
    <location>
        <begin position="448"/>
        <end position="489"/>
    </location>
</feature>
<feature type="compositionally biased region" description="Polar residues" evidence="1">
    <location>
        <begin position="462"/>
        <end position="482"/>
    </location>
</feature>
<dbReference type="PANTHER" id="PTHR37540">
    <property type="entry name" value="TRANSCRIPTION FACTOR (ACR-2), PUTATIVE-RELATED-RELATED"/>
    <property type="match status" value="1"/>
</dbReference>
<dbReference type="Proteomes" id="UP001629113">
    <property type="component" value="Unassembled WGS sequence"/>
</dbReference>
<dbReference type="Pfam" id="PF11951">
    <property type="entry name" value="Fungal_trans_2"/>
    <property type="match status" value="1"/>
</dbReference>
<comment type="caution">
    <text evidence="2">The sequence shown here is derived from an EMBL/GenBank/DDBJ whole genome shotgun (WGS) entry which is preliminary data.</text>
</comment>
<feature type="region of interest" description="Disordered" evidence="1">
    <location>
        <begin position="1"/>
        <end position="66"/>
    </location>
</feature>
<evidence type="ECO:0000313" key="2">
    <source>
        <dbReference type="EMBL" id="KAL3422887.1"/>
    </source>
</evidence>
<feature type="compositionally biased region" description="Basic residues" evidence="1">
    <location>
        <begin position="20"/>
        <end position="30"/>
    </location>
</feature>
<sequence>MQRPRPVHHRINEQEGQAQKRARQRRKPNRKHAELSAKDNDDARRQGADVVPNDISSTPLMHSPSSRAMAPYVPASQAADRKLQFLIHHYCTVVVQESVTSVGPRYEWFPFALRNKAFFHSVMSSTSSHAAYLQQVDLPKDFFYHRGEAIRMLNAQIAAGRHDEGTINTVAVFSQQESFEGRADSTKIHLNGLLQLVRAAGGLQSPTLSPKTRRYVAHTDQAASIVLMTKEIFPTTLVADLETYFKPPSPMTAELTKDFRMRLSNFTSNGDMDDLEAKTTTRICEQAADVYWGLRNLTLYLQDVRAGKEEVETASPEDIQFSDRVEVLERLVYPLWSQDDHIILRVFGWTCLIYIYVYLRELPYQLGMNPMLAARIKSGLEKSGDLNVLLATFQDLFLWQMFLCGKVANSRDKQFFARQVTRILMIRRLEREEDILPASESFLWPEKSQVFSPDDGDRTVSEYGSSQPDSSTTMQNEPTTATFPRGYSTPATGRIIVEIE</sequence>
<protein>
    <submittedName>
        <fullName evidence="2">Uncharacterized protein</fullName>
    </submittedName>
</protein>
<feature type="compositionally biased region" description="Basic and acidic residues" evidence="1">
    <location>
        <begin position="31"/>
        <end position="47"/>
    </location>
</feature>
<dbReference type="InterPro" id="IPR021858">
    <property type="entry name" value="Fun_TF"/>
</dbReference>
<feature type="compositionally biased region" description="Polar residues" evidence="1">
    <location>
        <begin position="54"/>
        <end position="66"/>
    </location>
</feature>
<dbReference type="EMBL" id="JBFCZG010000004">
    <property type="protein sequence ID" value="KAL3422887.1"/>
    <property type="molecule type" value="Genomic_DNA"/>
</dbReference>
<reference evidence="2 3" key="1">
    <citation type="submission" date="2024-06" db="EMBL/GenBank/DDBJ databases">
        <title>Complete genome of Phlyctema vagabunda strain 19-DSS-EL-015.</title>
        <authorList>
            <person name="Fiorenzani C."/>
        </authorList>
    </citation>
    <scope>NUCLEOTIDE SEQUENCE [LARGE SCALE GENOMIC DNA]</scope>
    <source>
        <strain evidence="2 3">19-DSS-EL-015</strain>
    </source>
</reference>
<keyword evidence="3" id="KW-1185">Reference proteome</keyword>